<evidence type="ECO:0000313" key="5">
    <source>
        <dbReference type="EMBL" id="BAY56041.1"/>
    </source>
</evidence>
<dbReference type="InterPro" id="IPR019734">
    <property type="entry name" value="TPR_rpt"/>
</dbReference>
<keyword evidence="6" id="KW-1185">Reference proteome</keyword>
<feature type="repeat" description="TPR" evidence="3">
    <location>
        <begin position="437"/>
        <end position="470"/>
    </location>
</feature>
<dbReference type="PANTHER" id="PTHR44943:SF4">
    <property type="entry name" value="TPR REPEAT-CONTAINING PROTEIN MJ0798"/>
    <property type="match status" value="1"/>
</dbReference>
<reference evidence="5 6" key="1">
    <citation type="submission" date="2017-06" db="EMBL/GenBank/DDBJ databases">
        <title>Genome sequencing of cyanobaciteial culture collection at National Institute for Environmental Studies (NIES).</title>
        <authorList>
            <person name="Hirose Y."/>
            <person name="Shimura Y."/>
            <person name="Fujisawa T."/>
            <person name="Nakamura Y."/>
            <person name="Kawachi M."/>
        </authorList>
    </citation>
    <scope>NUCLEOTIDE SEQUENCE [LARGE SCALE GENOMIC DNA]</scope>
    <source>
        <strain evidence="5 6">NIES-2135</strain>
    </source>
</reference>
<feature type="repeat" description="TPR" evidence="3">
    <location>
        <begin position="720"/>
        <end position="753"/>
    </location>
</feature>
<dbReference type="InterPro" id="IPR011990">
    <property type="entry name" value="TPR-like_helical_dom_sf"/>
</dbReference>
<evidence type="ECO:0000313" key="6">
    <source>
        <dbReference type="Proteomes" id="UP000217895"/>
    </source>
</evidence>
<dbReference type="Pfam" id="PF00515">
    <property type="entry name" value="TPR_1"/>
    <property type="match status" value="1"/>
</dbReference>
<dbReference type="InterPro" id="IPR051685">
    <property type="entry name" value="Ycf3/AcsC/BcsC/TPR_MFPF"/>
</dbReference>
<feature type="repeat" description="TPR" evidence="3">
    <location>
        <begin position="403"/>
        <end position="436"/>
    </location>
</feature>
<dbReference type="Pfam" id="PF13432">
    <property type="entry name" value="TPR_16"/>
    <property type="match status" value="2"/>
</dbReference>
<dbReference type="SUPFAM" id="SSF48452">
    <property type="entry name" value="TPR-like"/>
    <property type="match status" value="2"/>
</dbReference>
<feature type="repeat" description="TPR" evidence="3">
    <location>
        <begin position="627"/>
        <end position="660"/>
    </location>
</feature>
<dbReference type="SMART" id="SM00028">
    <property type="entry name" value="TPR"/>
    <property type="match status" value="9"/>
</dbReference>
<feature type="repeat" description="TPR" evidence="3">
    <location>
        <begin position="568"/>
        <end position="601"/>
    </location>
</feature>
<dbReference type="EMBL" id="AP018203">
    <property type="protein sequence ID" value="BAY56041.1"/>
    <property type="molecule type" value="Genomic_DNA"/>
</dbReference>
<dbReference type="AlphaFoldDB" id="A0A1Z4JH37"/>
<dbReference type="PANTHER" id="PTHR44943">
    <property type="entry name" value="CELLULOSE SYNTHASE OPERON PROTEIN C"/>
    <property type="match status" value="1"/>
</dbReference>
<dbReference type="PROSITE" id="PS50293">
    <property type="entry name" value="TPR_REGION"/>
    <property type="match status" value="2"/>
</dbReference>
<dbReference type="PROSITE" id="PS50005">
    <property type="entry name" value="TPR"/>
    <property type="match status" value="9"/>
</dbReference>
<evidence type="ECO:0000256" key="1">
    <source>
        <dbReference type="ARBA" id="ARBA00022737"/>
    </source>
</evidence>
<dbReference type="Pfam" id="PF13480">
    <property type="entry name" value="Acetyltransf_6"/>
    <property type="match status" value="1"/>
</dbReference>
<evidence type="ECO:0000256" key="2">
    <source>
        <dbReference type="ARBA" id="ARBA00022803"/>
    </source>
</evidence>
<dbReference type="Gene3D" id="1.25.40.10">
    <property type="entry name" value="Tetratricopeptide repeat domain"/>
    <property type="match status" value="5"/>
</dbReference>
<dbReference type="Gene3D" id="3.40.630.30">
    <property type="match status" value="1"/>
</dbReference>
<protein>
    <recommendedName>
        <fullName evidence="4">BioF2-like acetyltransferase domain-containing protein</fullName>
    </recommendedName>
</protein>
<dbReference type="InterPro" id="IPR016181">
    <property type="entry name" value="Acyl_CoA_acyltransferase"/>
</dbReference>
<feature type="domain" description="BioF2-like acetyltransferase" evidence="4">
    <location>
        <begin position="192"/>
        <end position="337"/>
    </location>
</feature>
<dbReference type="InterPro" id="IPR013105">
    <property type="entry name" value="TPR_2"/>
</dbReference>
<proteinExistence type="predicted"/>
<name>A0A1Z4JH37_LEPBY</name>
<evidence type="ECO:0000259" key="4">
    <source>
        <dbReference type="Pfam" id="PF13480"/>
    </source>
</evidence>
<dbReference type="Proteomes" id="UP000217895">
    <property type="component" value="Chromosome"/>
</dbReference>
<dbReference type="SUPFAM" id="SSF55729">
    <property type="entry name" value="Acyl-CoA N-acyltransferases (Nat)"/>
    <property type="match status" value="1"/>
</dbReference>
<evidence type="ECO:0000256" key="3">
    <source>
        <dbReference type="PROSITE-ProRule" id="PRU00339"/>
    </source>
</evidence>
<sequence>MEDIEIDIIDDFEMFQTIRNTWESIYNADHQARFFSSWIWLSGVLKRYDQFHESWFILAAKSRSRGSEYVAFFPLYLTALENPDGSFHSELVMAGVADADHVGFICLPEYEIAVSSAFAAFLQQEEWWTFELDNIATIEGRISLILKEFLTEGFELKERCYVSDLDHIDNNIVPYIDLPGTWEQYLQTVVSSNTRHKIRRFFRKIEDSSEFHLTYANADNFEDHLEVLLELWRSNWESRKGADQCQKILDKIGHTLRHCFEHQALSLSALWQGEKPLGAIANLLDWSHKTVLFLIGGRDDTVKDLAPGIILHADAIRDAIQKGFQVYDFLLGNEAYKFSFGAKERRIKIVAIERKHLLNPIQPLNIRLIPKALQIAASYQQTNQLSQAEQAYRQILRVQPQYPEALYNLGVVMHHQGDYPTAEECFRSLLQLQPNDVRAWFSLGNLYQIQEQLLEAEKVYRQALMLQPQSSNVAFALYHNLGYALQQQNKWDDAIACYQTARELKPDSIEAEVIWANALYAQGTLPPEQQEHYAVINATLGNKRQQAGDLKVAIAYYQQAITMNPELAEAYYTLGRALQKQERWEDAISAYQRAQELQPEVREIAVCLANAFYAQGTLPLDQQVHYATVNSELGDECQQMGDDNGAIECYQQAIAMNPALVEAYLALGLVLQKQKRWEAAIAAYQKVQTLQPDNLQAELGIAAVLHAQNKLSIEDQARYAALSYELGNAQRQAGDLKSAIESYRQAITLRPDLVEVRNHLRLALQDQGNVKIKVSCAKQ</sequence>
<dbReference type="Pfam" id="PF13414">
    <property type="entry name" value="TPR_11"/>
    <property type="match status" value="2"/>
</dbReference>
<dbReference type="InterPro" id="IPR038740">
    <property type="entry name" value="BioF2-like_GNAT_dom"/>
</dbReference>
<feature type="repeat" description="TPR" evidence="3">
    <location>
        <begin position="661"/>
        <end position="694"/>
    </location>
</feature>
<accession>A0A1Z4JH37</accession>
<feature type="repeat" description="TPR" evidence="3">
    <location>
        <begin position="534"/>
        <end position="567"/>
    </location>
</feature>
<keyword evidence="1" id="KW-0677">Repeat</keyword>
<gene>
    <name evidence="5" type="ORF">NIES2135_28690</name>
</gene>
<feature type="repeat" description="TPR" evidence="3">
    <location>
        <begin position="369"/>
        <end position="402"/>
    </location>
</feature>
<feature type="repeat" description="TPR" evidence="3">
    <location>
        <begin position="475"/>
        <end position="508"/>
    </location>
</feature>
<keyword evidence="2 3" id="KW-0802">TPR repeat</keyword>
<organism evidence="5 6">
    <name type="scientific">Leptolyngbya boryana NIES-2135</name>
    <dbReference type="NCBI Taxonomy" id="1973484"/>
    <lineage>
        <taxon>Bacteria</taxon>
        <taxon>Bacillati</taxon>
        <taxon>Cyanobacteriota</taxon>
        <taxon>Cyanophyceae</taxon>
        <taxon>Leptolyngbyales</taxon>
        <taxon>Leptolyngbyaceae</taxon>
        <taxon>Leptolyngbya group</taxon>
        <taxon>Leptolyngbya</taxon>
    </lineage>
</organism>
<dbReference type="Pfam" id="PF07719">
    <property type="entry name" value="TPR_2"/>
    <property type="match status" value="1"/>
</dbReference>